<dbReference type="InterPro" id="IPR026283">
    <property type="entry name" value="B-gal_1-like"/>
</dbReference>
<evidence type="ECO:0000313" key="8">
    <source>
        <dbReference type="EMBL" id="SDT86659.1"/>
    </source>
</evidence>
<dbReference type="InterPro" id="IPR048912">
    <property type="entry name" value="BetaGal1-like_ABD1"/>
</dbReference>
<organism evidence="8 9">
    <name type="scientific">Schaalia radingae</name>
    <dbReference type="NCBI Taxonomy" id="131110"/>
    <lineage>
        <taxon>Bacteria</taxon>
        <taxon>Bacillati</taxon>
        <taxon>Actinomycetota</taxon>
        <taxon>Actinomycetes</taxon>
        <taxon>Actinomycetales</taxon>
        <taxon>Actinomycetaceae</taxon>
        <taxon>Schaalia</taxon>
    </lineage>
</organism>
<evidence type="ECO:0000256" key="1">
    <source>
        <dbReference type="ARBA" id="ARBA00009809"/>
    </source>
</evidence>
<proteinExistence type="inferred from homology"/>
<dbReference type="Pfam" id="PF21317">
    <property type="entry name" value="BetaGal_ABD_1"/>
    <property type="match status" value="1"/>
</dbReference>
<keyword evidence="2" id="KW-0378">Hydrolase</keyword>
<evidence type="ECO:0000256" key="4">
    <source>
        <dbReference type="RuleBase" id="RU003679"/>
    </source>
</evidence>
<dbReference type="Pfam" id="PF01301">
    <property type="entry name" value="Glyco_hydro_35"/>
    <property type="match status" value="1"/>
</dbReference>
<dbReference type="InterPro" id="IPR048913">
    <property type="entry name" value="BetaGal_gal-bd"/>
</dbReference>
<dbReference type="InterPro" id="IPR001944">
    <property type="entry name" value="Glycoside_Hdrlase_35"/>
</dbReference>
<dbReference type="PANTHER" id="PTHR23421">
    <property type="entry name" value="BETA-GALACTOSIDASE RELATED"/>
    <property type="match status" value="1"/>
</dbReference>
<evidence type="ECO:0000259" key="7">
    <source>
        <dbReference type="Pfam" id="PF21467"/>
    </source>
</evidence>
<protein>
    <submittedName>
        <fullName evidence="8">Beta-galactosidase</fullName>
    </submittedName>
</protein>
<dbReference type="EMBL" id="LT629792">
    <property type="protein sequence ID" value="SDT86659.1"/>
    <property type="molecule type" value="Genomic_DNA"/>
</dbReference>
<feature type="domain" description="Glycoside hydrolase 35 catalytic" evidence="5">
    <location>
        <begin position="12"/>
        <end position="326"/>
    </location>
</feature>
<dbReference type="InterPro" id="IPR017853">
    <property type="entry name" value="GH"/>
</dbReference>
<dbReference type="Gene3D" id="3.20.20.80">
    <property type="entry name" value="Glycosidases"/>
    <property type="match status" value="1"/>
</dbReference>
<feature type="domain" description="Beta-galactosidase 1-like first all-beta" evidence="6">
    <location>
        <begin position="380"/>
        <end position="503"/>
    </location>
</feature>
<dbReference type="Pfam" id="PF21467">
    <property type="entry name" value="BetaGal_gal-bd"/>
    <property type="match status" value="1"/>
</dbReference>
<dbReference type="InterPro" id="IPR031330">
    <property type="entry name" value="Gly_Hdrlase_35_cat"/>
</dbReference>
<evidence type="ECO:0000256" key="3">
    <source>
        <dbReference type="ARBA" id="ARBA00023295"/>
    </source>
</evidence>
<gene>
    <name evidence="8" type="ORF">SAMN04489714_0332</name>
</gene>
<sequence>MTRPTLEVRGAQFLLGNEPHLIISGALHYFRVHPDLWEDRLKRLALMGCNTVETYVAWNFHAPASGVVSFEGGRDLGRFLDIAAELGLDAIVRPGPYICAEWENGGLPSWLTHDKSLRLRCRDEKFLSEVSRWFDQLIPIVAQRQSNRGGNVVAVQVENEYGSWGDDAQYLAIMRDMVTDRGIDELLVTSDGGASLWLSAGTVEGAYPTGNFGSRAEQVLPVLSQWTDGGPGMCMEFWNGWFDHWGEPHHDRDAQDCANELDFMLSHGMSVNFYMAHGGTNFGLWAGANQAEDYQPTTTSYDYDAPIAEDGRLTAKFHAYRQTIARYRDLPDYEAERERLGITENPTMQPRLDLQLEHSHNLRTLPLWHSEGEGWPWVPTFEEAGIDLGFQLLKREITVFPWSDGAIVPLRFMELHDRAYVWGNGVFLGVADRNNPDQEISLEPALGDVAERQSLEGTTVELEILVENLGRVNFGPHLGDPKGVVRGIWYGVRFLNNWQVVSLSPESLLAACEEANGANSEHSASAGLPVLASAAFDVEDEADAYLDVSQCGHGIAWIDDFCLGRFWNIGPQHALYVPSPLLKPGRHRITVLDLECEHPSLSLIDHPLFTTED</sequence>
<accession>A0ABY0V5D2</accession>
<feature type="domain" description="Beta-galactosidase galactose-binding" evidence="7">
    <location>
        <begin position="531"/>
        <end position="586"/>
    </location>
</feature>
<dbReference type="RefSeq" id="WP_092648224.1">
    <property type="nucleotide sequence ID" value="NZ_LT629792.1"/>
</dbReference>
<keyword evidence="9" id="KW-1185">Reference proteome</keyword>
<evidence type="ECO:0000256" key="2">
    <source>
        <dbReference type="ARBA" id="ARBA00022801"/>
    </source>
</evidence>
<evidence type="ECO:0000313" key="9">
    <source>
        <dbReference type="Proteomes" id="UP000198976"/>
    </source>
</evidence>
<name>A0ABY0V5D2_9ACTO</name>
<reference evidence="8 9" key="1">
    <citation type="submission" date="2016-10" db="EMBL/GenBank/DDBJ databases">
        <authorList>
            <person name="Varghese N."/>
            <person name="Submissions S."/>
        </authorList>
    </citation>
    <scope>NUCLEOTIDE SEQUENCE [LARGE SCALE GENOMIC DNA]</scope>
    <source>
        <strain evidence="8 9">DSM 9169</strain>
    </source>
</reference>
<dbReference type="Proteomes" id="UP000198976">
    <property type="component" value="Chromosome I"/>
</dbReference>
<dbReference type="PIRSF" id="PIRSF006336">
    <property type="entry name" value="B-gal"/>
    <property type="match status" value="1"/>
</dbReference>
<dbReference type="PRINTS" id="PR00742">
    <property type="entry name" value="GLHYDRLASE35"/>
</dbReference>
<dbReference type="SUPFAM" id="SSF51445">
    <property type="entry name" value="(Trans)glycosidases"/>
    <property type="match status" value="1"/>
</dbReference>
<evidence type="ECO:0000259" key="5">
    <source>
        <dbReference type="Pfam" id="PF01301"/>
    </source>
</evidence>
<keyword evidence="3" id="KW-0326">Glycosidase</keyword>
<evidence type="ECO:0000259" key="6">
    <source>
        <dbReference type="Pfam" id="PF21317"/>
    </source>
</evidence>
<dbReference type="SUPFAM" id="SSF49785">
    <property type="entry name" value="Galactose-binding domain-like"/>
    <property type="match status" value="1"/>
</dbReference>
<comment type="similarity">
    <text evidence="1 4">Belongs to the glycosyl hydrolase 35 family.</text>
</comment>
<dbReference type="InterPro" id="IPR008979">
    <property type="entry name" value="Galactose-bd-like_sf"/>
</dbReference>
<dbReference type="Gene3D" id="2.60.120.260">
    <property type="entry name" value="Galactose-binding domain-like"/>
    <property type="match status" value="3"/>
</dbReference>